<accession>A0A1Y1QQA2</accession>
<reference evidence="1 2" key="1">
    <citation type="submission" date="2017-01" db="EMBL/GenBank/DDBJ databases">
        <title>Novel large sulfur bacteria in the metagenomes of groundwater-fed chemosynthetic microbial mats in the Lake Huron basin.</title>
        <authorList>
            <person name="Sharrar A.M."/>
            <person name="Flood B.E."/>
            <person name="Bailey J.V."/>
            <person name="Jones D.S."/>
            <person name="Biddanda B."/>
            <person name="Ruberg S.A."/>
            <person name="Marcus D.N."/>
            <person name="Dick G.J."/>
        </authorList>
    </citation>
    <scope>NUCLEOTIDE SEQUENCE [LARGE SCALE GENOMIC DNA]</scope>
    <source>
        <strain evidence="1">A8</strain>
    </source>
</reference>
<proteinExistence type="predicted"/>
<protein>
    <submittedName>
        <fullName evidence="1">Uncharacterized protein</fullName>
    </submittedName>
</protein>
<evidence type="ECO:0000313" key="1">
    <source>
        <dbReference type="EMBL" id="OQX10868.1"/>
    </source>
</evidence>
<name>A0A1Y1QQA2_9GAMM</name>
<sequence>MESHGSHGANAAGKRDGCYDGIIADIAITFHWSHESLMAMRIRDLRKWHNLAIDRAKVIYG</sequence>
<gene>
    <name evidence="1" type="ORF">BWK73_19110</name>
</gene>
<evidence type="ECO:0000313" key="2">
    <source>
        <dbReference type="Proteomes" id="UP000192491"/>
    </source>
</evidence>
<organism evidence="1 2">
    <name type="scientific">Thiothrix lacustris</name>
    <dbReference type="NCBI Taxonomy" id="525917"/>
    <lineage>
        <taxon>Bacteria</taxon>
        <taxon>Pseudomonadati</taxon>
        <taxon>Pseudomonadota</taxon>
        <taxon>Gammaproteobacteria</taxon>
        <taxon>Thiotrichales</taxon>
        <taxon>Thiotrichaceae</taxon>
        <taxon>Thiothrix</taxon>
    </lineage>
</organism>
<dbReference type="Proteomes" id="UP000192491">
    <property type="component" value="Unassembled WGS sequence"/>
</dbReference>
<dbReference type="Pfam" id="PF06528">
    <property type="entry name" value="Phage_P2_GpE"/>
    <property type="match status" value="1"/>
</dbReference>
<dbReference type="InterPro" id="IPR009493">
    <property type="entry name" value="P2_GpE"/>
</dbReference>
<dbReference type="AlphaFoldDB" id="A0A1Y1QQA2"/>
<comment type="caution">
    <text evidence="1">The sequence shown here is derived from an EMBL/GenBank/DDBJ whole genome shotgun (WGS) entry which is preliminary data.</text>
</comment>
<dbReference type="EMBL" id="MTEJ01000102">
    <property type="protein sequence ID" value="OQX10868.1"/>
    <property type="molecule type" value="Genomic_DNA"/>
</dbReference>